<protein>
    <submittedName>
        <fullName evidence="1">Uncharacterized protein</fullName>
    </submittedName>
</protein>
<sequence>MAETRLLPGPLSSSPTPGTVPPFSFPTAFPVLVDSMHV</sequence>
<comment type="caution">
    <text evidence="1">The sequence shown here is derived from an EMBL/GenBank/DDBJ whole genome shotgun (WGS) entry which is preliminary data.</text>
</comment>
<gene>
    <name evidence="1" type="ORF">LITE_LOCUS25780</name>
</gene>
<accession>A0AAV0LW70</accession>
<proteinExistence type="predicted"/>
<evidence type="ECO:0000313" key="2">
    <source>
        <dbReference type="Proteomes" id="UP001154282"/>
    </source>
</evidence>
<keyword evidence="2" id="KW-1185">Reference proteome</keyword>
<dbReference type="AlphaFoldDB" id="A0AAV0LW70"/>
<organism evidence="1 2">
    <name type="scientific">Linum tenue</name>
    <dbReference type="NCBI Taxonomy" id="586396"/>
    <lineage>
        <taxon>Eukaryota</taxon>
        <taxon>Viridiplantae</taxon>
        <taxon>Streptophyta</taxon>
        <taxon>Embryophyta</taxon>
        <taxon>Tracheophyta</taxon>
        <taxon>Spermatophyta</taxon>
        <taxon>Magnoliopsida</taxon>
        <taxon>eudicotyledons</taxon>
        <taxon>Gunneridae</taxon>
        <taxon>Pentapetalae</taxon>
        <taxon>rosids</taxon>
        <taxon>fabids</taxon>
        <taxon>Malpighiales</taxon>
        <taxon>Linaceae</taxon>
        <taxon>Linum</taxon>
    </lineage>
</organism>
<dbReference type="EMBL" id="CAMGYJ010000006">
    <property type="protein sequence ID" value="CAI0438346.1"/>
    <property type="molecule type" value="Genomic_DNA"/>
</dbReference>
<dbReference type="Proteomes" id="UP001154282">
    <property type="component" value="Unassembled WGS sequence"/>
</dbReference>
<reference evidence="1" key="1">
    <citation type="submission" date="2022-08" db="EMBL/GenBank/DDBJ databases">
        <authorList>
            <person name="Gutierrez-Valencia J."/>
        </authorList>
    </citation>
    <scope>NUCLEOTIDE SEQUENCE</scope>
</reference>
<evidence type="ECO:0000313" key="1">
    <source>
        <dbReference type="EMBL" id="CAI0438346.1"/>
    </source>
</evidence>
<name>A0AAV0LW70_9ROSI</name>